<comment type="caution">
    <text evidence="2">The sequence shown here is derived from an EMBL/GenBank/DDBJ whole genome shotgun (WGS) entry which is preliminary data.</text>
</comment>
<dbReference type="EMBL" id="JASCIQ010000024">
    <property type="protein sequence ID" value="MDI3406612.1"/>
    <property type="molecule type" value="Genomic_DNA"/>
</dbReference>
<accession>A0ABT6SG31</accession>
<organism evidence="2 3">
    <name type="scientific">Streptomyces cavernicola</name>
    <dbReference type="NCBI Taxonomy" id="3043613"/>
    <lineage>
        <taxon>Bacteria</taxon>
        <taxon>Bacillati</taxon>
        <taxon>Actinomycetota</taxon>
        <taxon>Actinomycetes</taxon>
        <taxon>Kitasatosporales</taxon>
        <taxon>Streptomycetaceae</taxon>
        <taxon>Streptomyces</taxon>
    </lineage>
</organism>
<dbReference type="InterPro" id="IPR010982">
    <property type="entry name" value="Lambda_DNA-bd_dom_sf"/>
</dbReference>
<feature type="domain" description="HTH cro/C1-type" evidence="1">
    <location>
        <begin position="12"/>
        <end position="68"/>
    </location>
</feature>
<dbReference type="SUPFAM" id="SSF47413">
    <property type="entry name" value="lambda repressor-like DNA-binding domains"/>
    <property type="match status" value="1"/>
</dbReference>
<dbReference type="InterPro" id="IPR011990">
    <property type="entry name" value="TPR-like_helical_dom_sf"/>
</dbReference>
<gene>
    <name evidence="2" type="ORF">QIS96_22720</name>
</gene>
<dbReference type="PROSITE" id="PS50943">
    <property type="entry name" value="HTH_CROC1"/>
    <property type="match status" value="1"/>
</dbReference>
<name>A0ABT6SG31_9ACTN</name>
<sequence length="431" mass="46134">MQEQRRVFGAELRRLRMAAGLTLTQFAASVHYSKGQISKVETGQKQATVEFARLCDSALDAEGSLAALVPHTSGPHSLSAPYQDSGVGMRGTPAHEHTKTRGPTRRQLMAAGTATTLTATGATSSPAEARGDMGAGLLETSRALFGQHRRLGQLSPPGAVVPVLTEQARSLGRLTEHCGERTANALLNLSARYAEFAGWMAQESGDDEAAVRLTEHAVHIAAAAGDRDLAAYALVRRALISYYRGDATDTITLAEGAVNRRLPPRIRGLAAQHLAQGHALRGDHSACMRRLDASRELLQQDCPDPTVPVLGTTNLRDPATMITGWCLLDLGRPREAAALLEKACADLPAHALRNQARYGVRRALAHAAAGEIEHACAVVRPLLPAVQAVDSATIRLDLRRLSRTLTRYRKHPSVVDVSPDLTAALHPAPVR</sequence>
<evidence type="ECO:0000313" key="3">
    <source>
        <dbReference type="Proteomes" id="UP001223978"/>
    </source>
</evidence>
<evidence type="ECO:0000259" key="1">
    <source>
        <dbReference type="PROSITE" id="PS50943"/>
    </source>
</evidence>
<dbReference type="SMART" id="SM00530">
    <property type="entry name" value="HTH_XRE"/>
    <property type="match status" value="1"/>
</dbReference>
<protein>
    <submittedName>
        <fullName evidence="2">Helix-turn-helix transcriptional regulator</fullName>
    </submittedName>
</protein>
<dbReference type="Pfam" id="PF13560">
    <property type="entry name" value="HTH_31"/>
    <property type="match status" value="1"/>
</dbReference>
<dbReference type="CDD" id="cd00093">
    <property type="entry name" value="HTH_XRE"/>
    <property type="match status" value="1"/>
</dbReference>
<evidence type="ECO:0000313" key="2">
    <source>
        <dbReference type="EMBL" id="MDI3406612.1"/>
    </source>
</evidence>
<reference evidence="2 3" key="1">
    <citation type="submission" date="2023-05" db="EMBL/GenBank/DDBJ databases">
        <title>Draft genome sequence of Streptomyces sp. B-S-A6 isolated from a cave soil in Thailand.</title>
        <authorList>
            <person name="Chamroensaksri N."/>
            <person name="Muangham S."/>
        </authorList>
    </citation>
    <scope>NUCLEOTIDE SEQUENCE [LARGE SCALE GENOMIC DNA]</scope>
    <source>
        <strain evidence="2 3">B-S-A6</strain>
    </source>
</reference>
<keyword evidence="3" id="KW-1185">Reference proteome</keyword>
<dbReference type="Gene3D" id="1.10.260.40">
    <property type="entry name" value="lambda repressor-like DNA-binding domains"/>
    <property type="match status" value="1"/>
</dbReference>
<dbReference type="Gene3D" id="1.25.40.10">
    <property type="entry name" value="Tetratricopeptide repeat domain"/>
    <property type="match status" value="1"/>
</dbReference>
<proteinExistence type="predicted"/>
<dbReference type="InterPro" id="IPR001387">
    <property type="entry name" value="Cro/C1-type_HTH"/>
</dbReference>
<dbReference type="Proteomes" id="UP001223978">
    <property type="component" value="Unassembled WGS sequence"/>
</dbReference>
<dbReference type="SUPFAM" id="SSF48452">
    <property type="entry name" value="TPR-like"/>
    <property type="match status" value="1"/>
</dbReference>